<comment type="similarity">
    <text evidence="1">Belongs to the choline/ethanolamine kinase family.</text>
</comment>
<dbReference type="PANTHER" id="PTHR22603">
    <property type="entry name" value="CHOLINE/ETHANOALAMINE KINASE"/>
    <property type="match status" value="1"/>
</dbReference>
<dbReference type="OrthoDB" id="10267235at2759"/>
<dbReference type="Proteomes" id="UP000030651">
    <property type="component" value="Unassembled WGS sequence"/>
</dbReference>
<gene>
    <name evidence="4" type="ORF">PFICI_02994</name>
</gene>
<dbReference type="GeneID" id="19268007"/>
<feature type="domain" description="Choline kinase N-terminal" evidence="3">
    <location>
        <begin position="282"/>
        <end position="356"/>
    </location>
</feature>
<proteinExistence type="inferred from homology"/>
<dbReference type="GO" id="GO:0006646">
    <property type="term" value="P:phosphatidylethanolamine biosynthetic process"/>
    <property type="evidence" value="ECO:0007669"/>
    <property type="project" value="TreeGrafter"/>
</dbReference>
<dbReference type="FunCoup" id="W3XG32">
    <property type="interactions" value="393"/>
</dbReference>
<reference evidence="5" key="1">
    <citation type="journal article" date="2015" name="BMC Genomics">
        <title>Genomic and transcriptomic analysis of the endophytic fungus Pestalotiopsis fici reveals its lifestyle and high potential for synthesis of natural products.</title>
        <authorList>
            <person name="Wang X."/>
            <person name="Zhang X."/>
            <person name="Liu L."/>
            <person name="Xiang M."/>
            <person name="Wang W."/>
            <person name="Sun X."/>
            <person name="Che Y."/>
            <person name="Guo L."/>
            <person name="Liu G."/>
            <person name="Guo L."/>
            <person name="Wang C."/>
            <person name="Yin W.B."/>
            <person name="Stadler M."/>
            <person name="Zhang X."/>
            <person name="Liu X."/>
        </authorList>
    </citation>
    <scope>NUCLEOTIDE SEQUENCE [LARGE SCALE GENOMIC DNA]</scope>
    <source>
        <strain evidence="5">W106-1 / CGMCC3.15140</strain>
    </source>
</reference>
<evidence type="ECO:0000259" key="3">
    <source>
        <dbReference type="Pfam" id="PF04428"/>
    </source>
</evidence>
<dbReference type="Gene3D" id="3.30.200.20">
    <property type="entry name" value="Phosphorylase Kinase, domain 1"/>
    <property type="match status" value="1"/>
</dbReference>
<sequence>MAGFDTLEVNHLVGKMDGYRVGANGYCSPPQTPPDTSYLGCVECESCWSSNTPWVQSAHEAAHSHHDFVLTPSTDPDIAVQIEEPEQEALEESHHRKQFSAGVGKRLSGRPPIIGANSSRTSLLSQSSLEPLASLASNQSSIQGQADPDASGVHHHHQHLSQRLVAQVAEWLESERVKKGNRKSRRSRYGRHRHAPTDEEAVDQSASSAAAPVESTPKHNRSYSIDSQNSDISLDRLQKILDDSMSALGLSSVPHYIPRSHSKKAHKKRSLFHLHRTASSDTEFHDGDVLVPKCDAWLDNSKTMSYGGGKAADDEVSISSRKEEKERKAWVKFKNEIIRITHTLRIKGWRRVPLDSGDNIDVQRLSGALTNAVYVVSPPKDLAEKTEPGKKAPAKLLLRVYGPQVENIIDRENELSVLRRLARKKIGPRMLGTFENGRFEQYFNAITLTAALIRDPETSKQIAKRMRELHDGVEVLDEEREAGPGTFKAWDSWIENVEKAITYLDEKILSGDPGPIRGPADSWKKRGLVLGVEWPKFKETYMKYREKVEAYYGGSQGVKDQLVFAHSDTQYGNILRIQLDDQKSPLLQPHNEHKQLIVIDFEYAAANTRGLEFANHFTEWTYNYHDASKPYACNTAAYPTPDEQRRFLKAYVDHRPEFPHSGSTPNLRPLDSPSTEIPGISVGASHMAGSTSSITDFMLDARAPPGGWKENEKRQTEQTEKQVEQLMEETRLWRVASSAFWVAWGLMQTNTESLQESDKAAQEPQIEGAQPASIAAPEESGGESDEFDYLAYTQDRALFFWGDCIQMGLAKLEDFPEDVRAKIKFVEY</sequence>
<dbReference type="eggNOG" id="KOG2686">
    <property type="taxonomic scope" value="Eukaryota"/>
</dbReference>
<dbReference type="PANTHER" id="PTHR22603:SF93">
    <property type="entry name" value="RE24176P"/>
    <property type="match status" value="1"/>
</dbReference>
<name>W3XG32_PESFW</name>
<dbReference type="KEGG" id="pfy:PFICI_02994"/>
<dbReference type="InParanoid" id="W3XG32"/>
<feature type="region of interest" description="Disordered" evidence="2">
    <location>
        <begin position="177"/>
        <end position="227"/>
    </location>
</feature>
<dbReference type="GO" id="GO:0004305">
    <property type="term" value="F:ethanolamine kinase activity"/>
    <property type="evidence" value="ECO:0007669"/>
    <property type="project" value="TreeGrafter"/>
</dbReference>
<dbReference type="OMA" id="CEQVINW"/>
<dbReference type="CDD" id="cd05157">
    <property type="entry name" value="ETNK_euk"/>
    <property type="match status" value="1"/>
</dbReference>
<evidence type="ECO:0000256" key="1">
    <source>
        <dbReference type="ARBA" id="ARBA00038211"/>
    </source>
</evidence>
<dbReference type="InterPro" id="IPR011009">
    <property type="entry name" value="Kinase-like_dom_sf"/>
</dbReference>
<dbReference type="HOGENOM" id="CLU_012712_4_0_1"/>
<dbReference type="Pfam" id="PF01633">
    <property type="entry name" value="Choline_kinase"/>
    <property type="match status" value="1"/>
</dbReference>
<dbReference type="RefSeq" id="XP_007829766.1">
    <property type="nucleotide sequence ID" value="XM_007831575.1"/>
</dbReference>
<organism evidence="4 5">
    <name type="scientific">Pestalotiopsis fici (strain W106-1 / CGMCC3.15140)</name>
    <dbReference type="NCBI Taxonomy" id="1229662"/>
    <lineage>
        <taxon>Eukaryota</taxon>
        <taxon>Fungi</taxon>
        <taxon>Dikarya</taxon>
        <taxon>Ascomycota</taxon>
        <taxon>Pezizomycotina</taxon>
        <taxon>Sordariomycetes</taxon>
        <taxon>Xylariomycetidae</taxon>
        <taxon>Amphisphaeriales</taxon>
        <taxon>Sporocadaceae</taxon>
        <taxon>Pestalotiopsis</taxon>
    </lineage>
</organism>
<feature type="region of interest" description="Disordered" evidence="2">
    <location>
        <begin position="754"/>
        <end position="784"/>
    </location>
</feature>
<dbReference type="Gene3D" id="3.90.1200.10">
    <property type="match status" value="1"/>
</dbReference>
<dbReference type="AlphaFoldDB" id="W3XG32"/>
<accession>W3XG32</accession>
<dbReference type="EMBL" id="KI912110">
    <property type="protein sequence ID" value="ETS84969.1"/>
    <property type="molecule type" value="Genomic_DNA"/>
</dbReference>
<feature type="region of interest" description="Disordered" evidence="2">
    <location>
        <begin position="137"/>
        <end position="161"/>
    </location>
</feature>
<evidence type="ECO:0000313" key="5">
    <source>
        <dbReference type="Proteomes" id="UP000030651"/>
    </source>
</evidence>
<dbReference type="GO" id="GO:0005737">
    <property type="term" value="C:cytoplasm"/>
    <property type="evidence" value="ECO:0007669"/>
    <property type="project" value="TreeGrafter"/>
</dbReference>
<dbReference type="GO" id="GO:0004103">
    <property type="term" value="F:choline kinase activity"/>
    <property type="evidence" value="ECO:0007669"/>
    <property type="project" value="TreeGrafter"/>
</dbReference>
<dbReference type="SUPFAM" id="SSF56112">
    <property type="entry name" value="Protein kinase-like (PK-like)"/>
    <property type="match status" value="1"/>
</dbReference>
<protein>
    <recommendedName>
        <fullName evidence="3">Choline kinase N-terminal domain-containing protein</fullName>
    </recommendedName>
</protein>
<evidence type="ECO:0000313" key="4">
    <source>
        <dbReference type="EMBL" id="ETS84969.1"/>
    </source>
</evidence>
<feature type="compositionally biased region" description="Basic residues" evidence="2">
    <location>
        <begin position="179"/>
        <end position="194"/>
    </location>
</feature>
<evidence type="ECO:0000256" key="2">
    <source>
        <dbReference type="SAM" id="MobiDB-lite"/>
    </source>
</evidence>
<feature type="region of interest" description="Disordered" evidence="2">
    <location>
        <begin position="87"/>
        <end position="122"/>
    </location>
</feature>
<feature type="region of interest" description="Disordered" evidence="2">
    <location>
        <begin position="655"/>
        <end position="679"/>
    </location>
</feature>
<dbReference type="STRING" id="1229662.W3XG32"/>
<dbReference type="InterPro" id="IPR007521">
    <property type="entry name" value="Choline_kin_N"/>
</dbReference>
<keyword evidence="5" id="KW-1185">Reference proteome</keyword>
<dbReference type="Pfam" id="PF04428">
    <property type="entry name" value="Choline_kin_N"/>
    <property type="match status" value="1"/>
</dbReference>